<sequence>MTPPDPPAAIPDFLLEQFADLSPEILREIGDYARNDTYVAPDGMPDTTKEAFALQDEETLEAVAAYVDDLAAFLEDRDADSLVDITGSPNDEEEKWGHKRILEWHGG</sequence>
<organism evidence="1 2">
    <name type="scientific">Natrinema salaciae</name>
    <dbReference type="NCBI Taxonomy" id="1186196"/>
    <lineage>
        <taxon>Archaea</taxon>
        <taxon>Methanobacteriati</taxon>
        <taxon>Methanobacteriota</taxon>
        <taxon>Stenosarchaea group</taxon>
        <taxon>Halobacteria</taxon>
        <taxon>Halobacteriales</taxon>
        <taxon>Natrialbaceae</taxon>
        <taxon>Natrinema</taxon>
    </lineage>
</organism>
<keyword evidence="2" id="KW-1185">Reference proteome</keyword>
<evidence type="ECO:0000313" key="2">
    <source>
        <dbReference type="Proteomes" id="UP000199114"/>
    </source>
</evidence>
<dbReference type="Proteomes" id="UP000199114">
    <property type="component" value="Unassembled WGS sequence"/>
</dbReference>
<dbReference type="RefSeq" id="WP_090617355.1">
    <property type="nucleotide sequence ID" value="NZ_FOFD01000003.1"/>
</dbReference>
<reference evidence="2" key="1">
    <citation type="submission" date="2016-10" db="EMBL/GenBank/DDBJ databases">
        <authorList>
            <person name="Varghese N."/>
            <person name="Submissions S."/>
        </authorList>
    </citation>
    <scope>NUCLEOTIDE SEQUENCE [LARGE SCALE GENOMIC DNA]</scope>
    <source>
        <strain evidence="2">DSM 25055</strain>
    </source>
</reference>
<accession>A0A1H9IAI5</accession>
<dbReference type="AlphaFoldDB" id="A0A1H9IAI5"/>
<dbReference type="OrthoDB" id="204916at2157"/>
<protein>
    <submittedName>
        <fullName evidence="1">Uncharacterized protein</fullName>
    </submittedName>
</protein>
<gene>
    <name evidence="1" type="ORF">SAMN04489841_2164</name>
</gene>
<name>A0A1H9IAI5_9EURY</name>
<evidence type="ECO:0000313" key="1">
    <source>
        <dbReference type="EMBL" id="SEQ71564.1"/>
    </source>
</evidence>
<dbReference type="EMBL" id="FOFD01000003">
    <property type="protein sequence ID" value="SEQ71564.1"/>
    <property type="molecule type" value="Genomic_DNA"/>
</dbReference>
<proteinExistence type="predicted"/>